<name>A0AAV3NYM1_LITER</name>
<gene>
    <name evidence="1" type="ORF">LIER_04823</name>
</gene>
<accession>A0AAV3NYM1</accession>
<dbReference type="EMBL" id="BAABME010000635">
    <property type="protein sequence ID" value="GAA0144349.1"/>
    <property type="molecule type" value="Genomic_DNA"/>
</dbReference>
<dbReference type="Proteomes" id="UP001454036">
    <property type="component" value="Unassembled WGS sequence"/>
</dbReference>
<proteinExistence type="predicted"/>
<evidence type="ECO:0000313" key="2">
    <source>
        <dbReference type="Proteomes" id="UP001454036"/>
    </source>
</evidence>
<keyword evidence="2" id="KW-1185">Reference proteome</keyword>
<dbReference type="AlphaFoldDB" id="A0AAV3NYM1"/>
<sequence length="203" mass="23175">MKPNMNNTSSILFFSWNFESDNTFSDELETNKICASEVFDENSETDESYYVDVGLVIYDEYYDVDDHDLVLREVALNLDYICSKQIDNNSCDALAMNCRSMGLDQRNEVVEVISDNKHVGIFKILSKSENFHVDDNIDSALVKWKDEIELIMQNNTCTVYSSRNFGVEKQSELISTPSEVDFSLFELELVGDVSQPAKMFGNS</sequence>
<comment type="caution">
    <text evidence="1">The sequence shown here is derived from an EMBL/GenBank/DDBJ whole genome shotgun (WGS) entry which is preliminary data.</text>
</comment>
<organism evidence="1 2">
    <name type="scientific">Lithospermum erythrorhizon</name>
    <name type="common">Purple gromwell</name>
    <name type="synonym">Lithospermum officinale var. erythrorhizon</name>
    <dbReference type="NCBI Taxonomy" id="34254"/>
    <lineage>
        <taxon>Eukaryota</taxon>
        <taxon>Viridiplantae</taxon>
        <taxon>Streptophyta</taxon>
        <taxon>Embryophyta</taxon>
        <taxon>Tracheophyta</taxon>
        <taxon>Spermatophyta</taxon>
        <taxon>Magnoliopsida</taxon>
        <taxon>eudicotyledons</taxon>
        <taxon>Gunneridae</taxon>
        <taxon>Pentapetalae</taxon>
        <taxon>asterids</taxon>
        <taxon>lamiids</taxon>
        <taxon>Boraginales</taxon>
        <taxon>Boraginaceae</taxon>
        <taxon>Boraginoideae</taxon>
        <taxon>Lithospermeae</taxon>
        <taxon>Lithospermum</taxon>
    </lineage>
</organism>
<reference evidence="1 2" key="1">
    <citation type="submission" date="2024-01" db="EMBL/GenBank/DDBJ databases">
        <title>The complete chloroplast genome sequence of Lithospermum erythrorhizon: insights into the phylogenetic relationship among Boraginaceae species and the maternal lineages of purple gromwells.</title>
        <authorList>
            <person name="Okada T."/>
            <person name="Watanabe K."/>
        </authorList>
    </citation>
    <scope>NUCLEOTIDE SEQUENCE [LARGE SCALE GENOMIC DNA]</scope>
</reference>
<protein>
    <submittedName>
        <fullName evidence="1">Uncharacterized protein</fullName>
    </submittedName>
</protein>
<evidence type="ECO:0000313" key="1">
    <source>
        <dbReference type="EMBL" id="GAA0144349.1"/>
    </source>
</evidence>